<dbReference type="AlphaFoldDB" id="A0A100WV04"/>
<dbReference type="EMBL" id="BCSZ01000051">
    <property type="protein sequence ID" value="GAT04903.1"/>
    <property type="molecule type" value="Genomic_DNA"/>
</dbReference>
<feature type="region of interest" description="Disordered" evidence="1">
    <location>
        <begin position="39"/>
        <end position="75"/>
    </location>
</feature>
<evidence type="ECO:0008006" key="4">
    <source>
        <dbReference type="Google" id="ProtNLM"/>
    </source>
</evidence>
<reference evidence="2 3" key="1">
    <citation type="journal article" date="2016" name="Genome Announc.">
        <title>Draft Genome Sequences of Five Rapidly Growing Mycobacterium Species, M. thermoresistibile, M. fortuitum subsp. acetamidolyticum, M. canariasense, M. brisbanense, and M. novocastrense.</title>
        <authorList>
            <person name="Katahira K."/>
            <person name="Ogura Y."/>
            <person name="Gotoh Y."/>
            <person name="Hayashi T."/>
        </authorList>
    </citation>
    <scope>NUCLEOTIDE SEQUENCE [LARGE SCALE GENOMIC DNA]</scope>
    <source>
        <strain evidence="2 3">JCM6368</strain>
    </source>
</reference>
<comment type="caution">
    <text evidence="2">The sequence shown here is derived from an EMBL/GenBank/DDBJ whole genome shotgun (WGS) entry which is preliminary data.</text>
</comment>
<gene>
    <name evidence="2" type="ORF">RMCFA_5014</name>
</gene>
<reference evidence="3" key="2">
    <citation type="submission" date="2016-02" db="EMBL/GenBank/DDBJ databases">
        <title>Draft genome sequence of five rapidly growing Mycobacterium species.</title>
        <authorList>
            <person name="Katahira K."/>
            <person name="Gotou Y."/>
            <person name="Iida K."/>
            <person name="Ogura Y."/>
            <person name="Hayashi T."/>
        </authorList>
    </citation>
    <scope>NUCLEOTIDE SEQUENCE [LARGE SCALE GENOMIC DNA]</scope>
    <source>
        <strain evidence="3">JCM6368</strain>
    </source>
</reference>
<sequence>MTTIPKLDYLSRHTEIHRLREQGWTIRAIAQAVGLSAGGVHKALRRPPGTPDGRGRHPRSRDALHTASTTHQRFP</sequence>
<accession>A0A100WV04</accession>
<name>A0A100WV04_MYCFO</name>
<evidence type="ECO:0000256" key="1">
    <source>
        <dbReference type="SAM" id="MobiDB-lite"/>
    </source>
</evidence>
<organism evidence="2 3">
    <name type="scientific">Mycolicibacterium fortuitum subsp. acetamidolyticum</name>
    <dbReference type="NCBI Taxonomy" id="144550"/>
    <lineage>
        <taxon>Bacteria</taxon>
        <taxon>Bacillati</taxon>
        <taxon>Actinomycetota</taxon>
        <taxon>Actinomycetes</taxon>
        <taxon>Mycobacteriales</taxon>
        <taxon>Mycobacteriaceae</taxon>
        <taxon>Mycolicibacterium</taxon>
    </lineage>
</organism>
<dbReference type="RefSeq" id="WP_061264895.1">
    <property type="nucleotide sequence ID" value="NZ_BCSZ01000051.1"/>
</dbReference>
<evidence type="ECO:0000313" key="2">
    <source>
        <dbReference type="EMBL" id="GAT04903.1"/>
    </source>
</evidence>
<dbReference type="Gene3D" id="1.10.10.60">
    <property type="entry name" value="Homeodomain-like"/>
    <property type="match status" value="1"/>
</dbReference>
<protein>
    <recommendedName>
        <fullName evidence="4">Transposase IS30-like HTH domain-containing protein</fullName>
    </recommendedName>
</protein>
<evidence type="ECO:0000313" key="3">
    <source>
        <dbReference type="Proteomes" id="UP000069705"/>
    </source>
</evidence>
<feature type="compositionally biased region" description="Polar residues" evidence="1">
    <location>
        <begin position="66"/>
        <end position="75"/>
    </location>
</feature>
<dbReference type="Proteomes" id="UP000069705">
    <property type="component" value="Unassembled WGS sequence"/>
</dbReference>
<proteinExistence type="predicted"/>